<dbReference type="Proteomes" id="UP000292282">
    <property type="component" value="Unassembled WGS sequence"/>
</dbReference>
<gene>
    <name evidence="1" type="ORF">CWI38_0610p0020</name>
</gene>
<name>A0A4Q9LYI9_9MICR</name>
<accession>A0A4Q9LYI9</accession>
<evidence type="ECO:0000313" key="2">
    <source>
        <dbReference type="Proteomes" id="UP000292282"/>
    </source>
</evidence>
<keyword evidence="2" id="KW-1185">Reference proteome</keyword>
<reference evidence="1 2" key="1">
    <citation type="submission" date="2017-12" db="EMBL/GenBank/DDBJ databases">
        <authorList>
            <person name="Pombert J.-F."/>
            <person name="Haag K.L."/>
            <person name="Ebert D."/>
        </authorList>
    </citation>
    <scope>NUCLEOTIDE SEQUENCE [LARGE SCALE GENOMIC DNA]</scope>
    <source>
        <strain evidence="1">IL-G-3</strain>
    </source>
</reference>
<organism evidence="1 2">
    <name type="scientific">Hamiltosporidium tvaerminnensis</name>
    <dbReference type="NCBI Taxonomy" id="1176355"/>
    <lineage>
        <taxon>Eukaryota</taxon>
        <taxon>Fungi</taxon>
        <taxon>Fungi incertae sedis</taxon>
        <taxon>Microsporidia</taxon>
        <taxon>Dubosqiidae</taxon>
        <taxon>Hamiltosporidium</taxon>
    </lineage>
</organism>
<comment type="caution">
    <text evidence="1">The sequence shown here is derived from an EMBL/GenBank/DDBJ whole genome shotgun (WGS) entry which is preliminary data.</text>
</comment>
<dbReference type="EMBL" id="PITK01000610">
    <property type="protein sequence ID" value="TBU12830.1"/>
    <property type="molecule type" value="Genomic_DNA"/>
</dbReference>
<sequence>MSLQNESNTHLMLVCQVILKRVTSVPERRNSPSTIDFRELEVDNDDKNFVFLDEVGPAVVIRLSKGCNRQGESAYLSVTAVQSRNILKVEAMNKYGSIYHKIHQRDLNEEDFKFSIKISTPIFVIYNSRIHHYLELNDDEEIASYRIKYLTRYFPFFNLIENAFSV</sequence>
<evidence type="ECO:0000313" key="1">
    <source>
        <dbReference type="EMBL" id="TBU12830.1"/>
    </source>
</evidence>
<dbReference type="VEuPathDB" id="MicrosporidiaDB:CWI38_0610p0020"/>
<dbReference type="AlphaFoldDB" id="A0A4Q9LYI9"/>
<proteinExistence type="predicted"/>
<protein>
    <submittedName>
        <fullName evidence="1">Uncharacterized protein</fullName>
    </submittedName>
</protein>